<keyword evidence="6" id="KW-0732">Signal</keyword>
<protein>
    <submittedName>
        <fullName evidence="8">Arylsulfatase</fullName>
    </submittedName>
</protein>
<sequence>MARKQCTKQRAARVHSAGVLAAVGSVMAAGALFSDGVSAQEVLPNPPAPFKGQIGLSAKDSKSDFPQPVQASKGAPNIVVILLDDVGFGAASAFGGPIRTQALERLARNGLRYTQFHTCALSSPTRAALLTGRNHHSVHTGTIMETATGFPGYDSVMGKDTATVAEILKQRGWNTAWFGKNHNVPDWQTSQAGPFDVWPIGLGFEHFYGFVGAETDQWRPAVFEGTKPIEPYMGNPDYNFDYDMADQAIKWVRNQKAVAPDKPFFLYYAPGATHSPHHPKKEWIAKYKGRFDQGWDKVREETLARQKKLGLVPANTRLTKRHPEIPAWDSLNPEQKQLSAYMMEVYAGFLSQTDYNVGRVLEAIEQLGQLDNTLVIYIVGDNGASGEGRMQGCLNEIASLNGILEDYKQVLVRKDDLGTWKTHNHYPTGWAHAMCAPFQYLKQYASHYGGTRNGMVVSWPVRIKDRGGIRSQWHHTIDIVPTILDVSGLQQPSVVNGVAQKPIEGVSMAYSFGDPKAPSARRTQYFEMFGMRGIYHDGWLACTTPLVPVGDSNDPAADVIGGYKWELYNVTEDFSEAVNLAAQNPGKLQELQLLFYAEAAKYNVLPLDHNRLYRMDVSIRPSLTRGRTEFTYYDGIARIPEGAAPDVKNKSFRITADVVLPKGGEQGVLVTQGGISAGYALMFEAGKPAFHYNFANIAHYSIAAKDALKPGKHVVVFDFKHDGGGLGKGGTGTLTVDGKQVAQGRIANTMPFRISLDETFDVGQDTGTPVSEDYDVPFKFTGKIEKVVVSLGDTKLTDVDRKKLQGMERKARLATD</sequence>
<dbReference type="SUPFAM" id="SSF49899">
    <property type="entry name" value="Concanavalin A-like lectins/glucanases"/>
    <property type="match status" value="1"/>
</dbReference>
<dbReference type="GO" id="GO:0046872">
    <property type="term" value="F:metal ion binding"/>
    <property type="evidence" value="ECO:0007669"/>
    <property type="project" value="UniProtKB-KW"/>
</dbReference>
<name>A0A971M5F2_9BACT</name>
<dbReference type="CDD" id="cd16025">
    <property type="entry name" value="PAS_like"/>
    <property type="match status" value="1"/>
</dbReference>
<reference evidence="8" key="2">
    <citation type="submission" date="2020-01" db="EMBL/GenBank/DDBJ databases">
        <authorList>
            <person name="Campanaro S."/>
        </authorList>
    </citation>
    <scope>NUCLEOTIDE SEQUENCE</scope>
    <source>
        <strain evidence="8">AS06rmzACSIP_7</strain>
    </source>
</reference>
<evidence type="ECO:0000256" key="6">
    <source>
        <dbReference type="SAM" id="SignalP"/>
    </source>
</evidence>
<feature type="modified residue" description="3-oxoalanine (Ser)" evidence="5">
    <location>
        <position position="122"/>
    </location>
</feature>
<evidence type="ECO:0000256" key="3">
    <source>
        <dbReference type="ARBA" id="ARBA00022801"/>
    </source>
</evidence>
<accession>A0A971M5F2</accession>
<evidence type="ECO:0000256" key="5">
    <source>
        <dbReference type="PIRSR" id="PIRSR600917-52"/>
    </source>
</evidence>
<dbReference type="PROSITE" id="PS00523">
    <property type="entry name" value="SULFATASE_1"/>
    <property type="match status" value="1"/>
</dbReference>
<dbReference type="InterPro" id="IPR050738">
    <property type="entry name" value="Sulfatase"/>
</dbReference>
<dbReference type="Gene3D" id="3.30.1120.10">
    <property type="match status" value="1"/>
</dbReference>
<evidence type="ECO:0000313" key="9">
    <source>
        <dbReference type="Proteomes" id="UP000777265"/>
    </source>
</evidence>
<evidence type="ECO:0000256" key="4">
    <source>
        <dbReference type="ARBA" id="ARBA00022837"/>
    </source>
</evidence>
<evidence type="ECO:0000256" key="2">
    <source>
        <dbReference type="ARBA" id="ARBA00022723"/>
    </source>
</evidence>
<keyword evidence="2" id="KW-0479">Metal-binding</keyword>
<dbReference type="GO" id="GO:0016787">
    <property type="term" value="F:hydrolase activity"/>
    <property type="evidence" value="ECO:0007669"/>
    <property type="project" value="UniProtKB-KW"/>
</dbReference>
<dbReference type="InterPro" id="IPR000917">
    <property type="entry name" value="Sulfatase_N"/>
</dbReference>
<dbReference type="Pfam" id="PF00884">
    <property type="entry name" value="Sulfatase"/>
    <property type="match status" value="1"/>
</dbReference>
<dbReference type="AlphaFoldDB" id="A0A971M5F2"/>
<organism evidence="8 9">
    <name type="scientific">Syntrophorhabdus aromaticivorans</name>
    <dbReference type="NCBI Taxonomy" id="328301"/>
    <lineage>
        <taxon>Bacteria</taxon>
        <taxon>Pseudomonadati</taxon>
        <taxon>Thermodesulfobacteriota</taxon>
        <taxon>Syntrophorhabdia</taxon>
        <taxon>Syntrophorhabdales</taxon>
        <taxon>Syntrophorhabdaceae</taxon>
        <taxon>Syntrophorhabdus</taxon>
    </lineage>
</organism>
<keyword evidence="3" id="KW-0378">Hydrolase</keyword>
<feature type="chain" id="PRO_5037339685" evidence="6">
    <location>
        <begin position="29"/>
        <end position="816"/>
    </location>
</feature>
<dbReference type="PANTHER" id="PTHR42693:SF43">
    <property type="entry name" value="BLL2667 PROTEIN"/>
    <property type="match status" value="1"/>
</dbReference>
<feature type="domain" description="Sulfatase N-terminal" evidence="7">
    <location>
        <begin position="76"/>
        <end position="488"/>
    </location>
</feature>
<gene>
    <name evidence="8" type="ORF">GXY80_09695</name>
</gene>
<dbReference type="SUPFAM" id="SSF53649">
    <property type="entry name" value="Alkaline phosphatase-like"/>
    <property type="match status" value="1"/>
</dbReference>
<dbReference type="EMBL" id="JAAYEE010000167">
    <property type="protein sequence ID" value="NLW35737.1"/>
    <property type="molecule type" value="Genomic_DNA"/>
</dbReference>
<reference evidence="8" key="1">
    <citation type="journal article" date="2020" name="Biotechnol. Biofuels">
        <title>New insights from the biogas microbiome by comprehensive genome-resolved metagenomics of nearly 1600 species originating from multiple anaerobic digesters.</title>
        <authorList>
            <person name="Campanaro S."/>
            <person name="Treu L."/>
            <person name="Rodriguez-R L.M."/>
            <person name="Kovalovszki A."/>
            <person name="Ziels R.M."/>
            <person name="Maus I."/>
            <person name="Zhu X."/>
            <person name="Kougias P.G."/>
            <person name="Basile A."/>
            <person name="Luo G."/>
            <person name="Schluter A."/>
            <person name="Konstantinidis K.T."/>
            <person name="Angelidaki I."/>
        </authorList>
    </citation>
    <scope>NUCLEOTIDE SEQUENCE</scope>
    <source>
        <strain evidence="8">AS06rmzACSIP_7</strain>
    </source>
</reference>
<dbReference type="InterPro" id="IPR024607">
    <property type="entry name" value="Sulfatase_CS"/>
</dbReference>
<dbReference type="Proteomes" id="UP000777265">
    <property type="component" value="Unassembled WGS sequence"/>
</dbReference>
<keyword evidence="4" id="KW-0106">Calcium</keyword>
<evidence type="ECO:0000313" key="8">
    <source>
        <dbReference type="EMBL" id="NLW35737.1"/>
    </source>
</evidence>
<comment type="caution">
    <text evidence="8">The sequence shown here is derived from an EMBL/GenBank/DDBJ whole genome shotgun (WGS) entry which is preliminary data.</text>
</comment>
<feature type="signal peptide" evidence="6">
    <location>
        <begin position="1"/>
        <end position="28"/>
    </location>
</feature>
<dbReference type="Gene3D" id="3.40.720.10">
    <property type="entry name" value="Alkaline Phosphatase, subunit A"/>
    <property type="match status" value="1"/>
</dbReference>
<evidence type="ECO:0000256" key="1">
    <source>
        <dbReference type="ARBA" id="ARBA00008779"/>
    </source>
</evidence>
<evidence type="ECO:0000259" key="7">
    <source>
        <dbReference type="Pfam" id="PF00884"/>
    </source>
</evidence>
<dbReference type="InterPro" id="IPR017850">
    <property type="entry name" value="Alkaline_phosphatase_core_sf"/>
</dbReference>
<proteinExistence type="inferred from homology"/>
<dbReference type="InterPro" id="IPR013320">
    <property type="entry name" value="ConA-like_dom_sf"/>
</dbReference>
<comment type="similarity">
    <text evidence="1">Belongs to the sulfatase family.</text>
</comment>
<dbReference type="PANTHER" id="PTHR42693">
    <property type="entry name" value="ARYLSULFATASE FAMILY MEMBER"/>
    <property type="match status" value="1"/>
</dbReference>
<comment type="PTM">
    <text evidence="5">The conversion to 3-oxoalanine (also known as C-formylglycine, FGly), of a serine or cysteine residue in prokaryotes and of a cysteine residue in eukaryotes, is critical for catalytic activity.</text>
</comment>